<dbReference type="RefSeq" id="WP_089377190.1">
    <property type="nucleotide sequence ID" value="NZ_FZNX01000001.1"/>
</dbReference>
<name>A0A238VR24_9FLAO</name>
<dbReference type="EMBL" id="FZNX01000001">
    <property type="protein sequence ID" value="SNR36604.1"/>
    <property type="molecule type" value="Genomic_DNA"/>
</dbReference>
<accession>A0A238VR24</accession>
<dbReference type="InterPro" id="IPR029044">
    <property type="entry name" value="Nucleotide-diphossugar_trans"/>
</dbReference>
<dbReference type="GO" id="GO:0016740">
    <property type="term" value="F:transferase activity"/>
    <property type="evidence" value="ECO:0007669"/>
    <property type="project" value="UniProtKB-KW"/>
</dbReference>
<evidence type="ECO:0000313" key="2">
    <source>
        <dbReference type="EMBL" id="SNR36604.1"/>
    </source>
</evidence>
<evidence type="ECO:0000313" key="3">
    <source>
        <dbReference type="Proteomes" id="UP000198412"/>
    </source>
</evidence>
<dbReference type="Pfam" id="PF13712">
    <property type="entry name" value="Glyco_tranf_2_5"/>
    <property type="match status" value="1"/>
</dbReference>
<keyword evidence="3" id="KW-1185">Reference proteome</keyword>
<gene>
    <name evidence="2" type="ORF">SAMN04488111_0891</name>
</gene>
<organism evidence="2 3">
    <name type="scientific">Lutibacter flavus</name>
    <dbReference type="NCBI Taxonomy" id="691689"/>
    <lineage>
        <taxon>Bacteria</taxon>
        <taxon>Pseudomonadati</taxon>
        <taxon>Bacteroidota</taxon>
        <taxon>Flavobacteriia</taxon>
        <taxon>Flavobacteriales</taxon>
        <taxon>Flavobacteriaceae</taxon>
        <taxon>Lutibacter</taxon>
    </lineage>
</organism>
<dbReference type="AlphaFoldDB" id="A0A238VR24"/>
<dbReference type="InterPro" id="IPR059123">
    <property type="entry name" value="StrF_dom"/>
</dbReference>
<feature type="domain" description="Streptomycin biosynthesis protein StrF" evidence="1">
    <location>
        <begin position="4"/>
        <end position="189"/>
    </location>
</feature>
<dbReference type="Proteomes" id="UP000198412">
    <property type="component" value="Unassembled WGS sequence"/>
</dbReference>
<keyword evidence="2" id="KW-0808">Transferase</keyword>
<protein>
    <submittedName>
        <fullName evidence="2">Glycosyltransferase like family protein</fullName>
    </submittedName>
</protein>
<dbReference type="Gene3D" id="3.90.550.10">
    <property type="entry name" value="Spore Coat Polysaccharide Biosynthesis Protein SpsA, Chain A"/>
    <property type="match status" value="1"/>
</dbReference>
<evidence type="ECO:0000259" key="1">
    <source>
        <dbReference type="Pfam" id="PF13712"/>
    </source>
</evidence>
<reference evidence="3" key="1">
    <citation type="submission" date="2017-06" db="EMBL/GenBank/DDBJ databases">
        <authorList>
            <person name="Varghese N."/>
            <person name="Submissions S."/>
        </authorList>
    </citation>
    <scope>NUCLEOTIDE SEQUENCE [LARGE SCALE GENOMIC DNA]</scope>
    <source>
        <strain evidence="3">DSM 27993</strain>
    </source>
</reference>
<dbReference type="SUPFAM" id="SSF53448">
    <property type="entry name" value="Nucleotide-diphospho-sugar transferases"/>
    <property type="match status" value="1"/>
</dbReference>
<dbReference type="OrthoDB" id="7851643at2"/>
<sequence>MISIVICSKAKKINSNLSENIKSTVGCEYELIVIDNSKNRYSIFEAYNIGIEKSKGLFLCFIHDDVLFHTQKWGIKINEIFQSDNKIGLIGIAGAKMKTKMPSAWWDCEEKYRVINILQHFPNKIMEHWSTGFANQLLEEVVVIDGVFMAWRKDDEIKFNEKLHGFHNYDLNLAFECKRFNYKIVVTNQILLEHFSKGNLDKSWYESTIKLHNFYKNRLPLKVIEITENTKFQLIEFKNGVKFLNKLIDLGLIVNAIKIWGQLIFVKPISKYHINFIKNILKI</sequence>
<proteinExistence type="predicted"/>